<gene>
    <name evidence="1" type="ORF">MILVUS5_LOCUS14936</name>
</gene>
<proteinExistence type="predicted"/>
<name>A0ACB0JPH3_TRIPR</name>
<keyword evidence="2" id="KW-1185">Reference proteome</keyword>
<accession>A0ACB0JPH3</accession>
<organism evidence="1 2">
    <name type="scientific">Trifolium pratense</name>
    <name type="common">Red clover</name>
    <dbReference type="NCBI Taxonomy" id="57577"/>
    <lineage>
        <taxon>Eukaryota</taxon>
        <taxon>Viridiplantae</taxon>
        <taxon>Streptophyta</taxon>
        <taxon>Embryophyta</taxon>
        <taxon>Tracheophyta</taxon>
        <taxon>Spermatophyta</taxon>
        <taxon>Magnoliopsida</taxon>
        <taxon>eudicotyledons</taxon>
        <taxon>Gunneridae</taxon>
        <taxon>Pentapetalae</taxon>
        <taxon>rosids</taxon>
        <taxon>fabids</taxon>
        <taxon>Fabales</taxon>
        <taxon>Fabaceae</taxon>
        <taxon>Papilionoideae</taxon>
        <taxon>50 kb inversion clade</taxon>
        <taxon>NPAAA clade</taxon>
        <taxon>Hologalegina</taxon>
        <taxon>IRL clade</taxon>
        <taxon>Trifolieae</taxon>
        <taxon>Trifolium</taxon>
    </lineage>
</organism>
<sequence length="135" mass="15850">MLTYEKVTLVPCNNIKECVSSKALQEKEETITSDDEGAISLWEYLARAEGSYPKKRKFDRGDIVKLRPPNLFNQSSKRRRKWYGPFEISRRCKGKKWLIWDDKLGLAKVKESQLELMEEGDLMEENKFKMDEVSP</sequence>
<dbReference type="Proteomes" id="UP001177021">
    <property type="component" value="Unassembled WGS sequence"/>
</dbReference>
<evidence type="ECO:0000313" key="2">
    <source>
        <dbReference type="Proteomes" id="UP001177021"/>
    </source>
</evidence>
<dbReference type="EMBL" id="CASHSV030000109">
    <property type="protein sequence ID" value="CAJ2646178.1"/>
    <property type="molecule type" value="Genomic_DNA"/>
</dbReference>
<evidence type="ECO:0000313" key="1">
    <source>
        <dbReference type="EMBL" id="CAJ2646178.1"/>
    </source>
</evidence>
<protein>
    <submittedName>
        <fullName evidence="1">Uncharacterized protein</fullName>
    </submittedName>
</protein>
<reference evidence="1" key="1">
    <citation type="submission" date="2023-10" db="EMBL/GenBank/DDBJ databases">
        <authorList>
            <person name="Rodriguez Cubillos JULIANA M."/>
            <person name="De Vega J."/>
        </authorList>
    </citation>
    <scope>NUCLEOTIDE SEQUENCE</scope>
</reference>
<comment type="caution">
    <text evidence="1">The sequence shown here is derived from an EMBL/GenBank/DDBJ whole genome shotgun (WGS) entry which is preliminary data.</text>
</comment>